<protein>
    <submittedName>
        <fullName evidence="1">Uncharacterized protein</fullName>
    </submittedName>
</protein>
<evidence type="ECO:0000313" key="2">
    <source>
        <dbReference type="Proteomes" id="UP001283361"/>
    </source>
</evidence>
<name>A0AAE0ZHM9_9GAST</name>
<organism evidence="1 2">
    <name type="scientific">Elysia crispata</name>
    <name type="common">lettuce slug</name>
    <dbReference type="NCBI Taxonomy" id="231223"/>
    <lineage>
        <taxon>Eukaryota</taxon>
        <taxon>Metazoa</taxon>
        <taxon>Spiralia</taxon>
        <taxon>Lophotrochozoa</taxon>
        <taxon>Mollusca</taxon>
        <taxon>Gastropoda</taxon>
        <taxon>Heterobranchia</taxon>
        <taxon>Euthyneura</taxon>
        <taxon>Panpulmonata</taxon>
        <taxon>Sacoglossa</taxon>
        <taxon>Placobranchoidea</taxon>
        <taxon>Plakobranchidae</taxon>
        <taxon>Elysia</taxon>
    </lineage>
</organism>
<dbReference type="AlphaFoldDB" id="A0AAE0ZHM9"/>
<comment type="caution">
    <text evidence="1">The sequence shown here is derived from an EMBL/GenBank/DDBJ whole genome shotgun (WGS) entry which is preliminary data.</text>
</comment>
<keyword evidence="2" id="KW-1185">Reference proteome</keyword>
<evidence type="ECO:0000313" key="1">
    <source>
        <dbReference type="EMBL" id="KAK3769584.1"/>
    </source>
</evidence>
<sequence length="72" mass="8230">MIDLGSDRGEINMTAAPLLLIRVVDVLFRDADLAWVKVMTYLGSLSEKNRNDIDSRPLPVIRAVRRCFISRR</sequence>
<reference evidence="1" key="1">
    <citation type="journal article" date="2023" name="G3 (Bethesda)">
        <title>A reference genome for the long-term kleptoplast-retaining sea slug Elysia crispata morphotype clarki.</title>
        <authorList>
            <person name="Eastman K.E."/>
            <person name="Pendleton A.L."/>
            <person name="Shaikh M.A."/>
            <person name="Suttiyut T."/>
            <person name="Ogas R."/>
            <person name="Tomko P."/>
            <person name="Gavelis G."/>
            <person name="Widhalm J.R."/>
            <person name="Wisecaver J.H."/>
        </authorList>
    </citation>
    <scope>NUCLEOTIDE SEQUENCE</scope>
    <source>
        <strain evidence="1">ECLA1</strain>
    </source>
</reference>
<proteinExistence type="predicted"/>
<gene>
    <name evidence="1" type="ORF">RRG08_007987</name>
</gene>
<accession>A0AAE0ZHM9</accession>
<dbReference type="EMBL" id="JAWDGP010003903">
    <property type="protein sequence ID" value="KAK3769584.1"/>
    <property type="molecule type" value="Genomic_DNA"/>
</dbReference>
<dbReference type="Proteomes" id="UP001283361">
    <property type="component" value="Unassembled WGS sequence"/>
</dbReference>